<dbReference type="PANTHER" id="PTHR43798">
    <property type="entry name" value="MONOACYLGLYCEROL LIPASE"/>
    <property type="match status" value="1"/>
</dbReference>
<gene>
    <name evidence="2" type="ORF">COR50_09070</name>
</gene>
<keyword evidence="3" id="KW-1185">Reference proteome</keyword>
<dbReference type="Gene3D" id="3.40.50.1820">
    <property type="entry name" value="alpha/beta hydrolase"/>
    <property type="match status" value="1"/>
</dbReference>
<accession>A0A291QTR9</accession>
<dbReference type="GO" id="GO:0016787">
    <property type="term" value="F:hydrolase activity"/>
    <property type="evidence" value="ECO:0007669"/>
    <property type="project" value="UniProtKB-KW"/>
</dbReference>
<evidence type="ECO:0000313" key="3">
    <source>
        <dbReference type="Proteomes" id="UP000220133"/>
    </source>
</evidence>
<reference evidence="2 3" key="1">
    <citation type="submission" date="2017-10" db="EMBL/GenBank/DDBJ databases">
        <title>Paenichitinophaga pekingensis gen. nov., sp. nov., isolated from activated sludge.</title>
        <authorList>
            <person name="Jin D."/>
            <person name="Kong X."/>
            <person name="Deng Y."/>
            <person name="Bai Z."/>
        </authorList>
    </citation>
    <scope>NUCLEOTIDE SEQUENCE [LARGE SCALE GENOMIC DNA]</scope>
    <source>
        <strain evidence="2 3">13</strain>
    </source>
</reference>
<dbReference type="KEGG" id="cbae:COR50_09070"/>
<dbReference type="AlphaFoldDB" id="A0A291QTR9"/>
<dbReference type="EMBL" id="CP023777">
    <property type="protein sequence ID" value="ATL47311.1"/>
    <property type="molecule type" value="Genomic_DNA"/>
</dbReference>
<organism evidence="2 3">
    <name type="scientific">Chitinophaga caeni</name>
    <dbReference type="NCBI Taxonomy" id="2029983"/>
    <lineage>
        <taxon>Bacteria</taxon>
        <taxon>Pseudomonadati</taxon>
        <taxon>Bacteroidota</taxon>
        <taxon>Chitinophagia</taxon>
        <taxon>Chitinophagales</taxon>
        <taxon>Chitinophagaceae</taxon>
        <taxon>Chitinophaga</taxon>
    </lineage>
</organism>
<protein>
    <submittedName>
        <fullName evidence="2">Alpha/beta hydrolase</fullName>
    </submittedName>
</protein>
<proteinExistence type="predicted"/>
<dbReference type="Pfam" id="PF00561">
    <property type="entry name" value="Abhydrolase_1"/>
    <property type="match status" value="1"/>
</dbReference>
<evidence type="ECO:0000313" key="2">
    <source>
        <dbReference type="EMBL" id="ATL47311.1"/>
    </source>
</evidence>
<dbReference type="RefSeq" id="WP_098193693.1">
    <property type="nucleotide sequence ID" value="NZ_CP023777.1"/>
</dbReference>
<dbReference type="InterPro" id="IPR050266">
    <property type="entry name" value="AB_hydrolase_sf"/>
</dbReference>
<dbReference type="PRINTS" id="PR00111">
    <property type="entry name" value="ABHYDROLASE"/>
</dbReference>
<dbReference type="SUPFAM" id="SSF53474">
    <property type="entry name" value="alpha/beta-Hydrolases"/>
    <property type="match status" value="1"/>
</dbReference>
<dbReference type="OrthoDB" id="252464at2"/>
<dbReference type="InterPro" id="IPR000073">
    <property type="entry name" value="AB_hydrolase_1"/>
</dbReference>
<sequence>MYKTITYQDHHTGAYLVEGTGPTVVLLHGFAEDNSVWQYQIDYLSNRNKLIVPNFPGTGNADLNAEQLSIEGMADYINTILEFENEEQVIMIGHSMGGYVSLAFAEKYPSKLKGFGLFHSSALADTPEKVSAREKSIRMIREYGNEAFIKQAIPNMFGENYKKEYPDLLAEYIRRANGIATETLIAYYEAMIHRPGRTKILQETTVPVLFIIGTDDNAVPLDVITPQTSLPMVSSIHVLQGVGHMGLWEDFEESNFQLQAFIDFCMSRS</sequence>
<dbReference type="InterPro" id="IPR029058">
    <property type="entry name" value="AB_hydrolase_fold"/>
</dbReference>
<dbReference type="Proteomes" id="UP000220133">
    <property type="component" value="Chromosome"/>
</dbReference>
<feature type="domain" description="AB hydrolase-1" evidence="1">
    <location>
        <begin position="22"/>
        <end position="115"/>
    </location>
</feature>
<evidence type="ECO:0000259" key="1">
    <source>
        <dbReference type="Pfam" id="PF00561"/>
    </source>
</evidence>
<keyword evidence="2" id="KW-0378">Hydrolase</keyword>
<name>A0A291QTR9_9BACT</name>